<evidence type="ECO:0000313" key="3">
    <source>
        <dbReference type="EMBL" id="GAH71192.1"/>
    </source>
</evidence>
<protein>
    <recommendedName>
        <fullName evidence="2">Cas12f1-like TNB domain-containing protein</fullName>
    </recommendedName>
</protein>
<evidence type="ECO:0000256" key="1">
    <source>
        <dbReference type="ARBA" id="ARBA00023125"/>
    </source>
</evidence>
<dbReference type="EMBL" id="BARU01032446">
    <property type="protein sequence ID" value="GAH71192.1"/>
    <property type="molecule type" value="Genomic_DNA"/>
</dbReference>
<gene>
    <name evidence="3" type="ORF">S03H2_51175</name>
</gene>
<feature type="domain" description="Cas12f1-like TNB" evidence="2">
    <location>
        <begin position="7"/>
        <end position="28"/>
    </location>
</feature>
<keyword evidence="1" id="KW-0238">DNA-binding</keyword>
<reference evidence="3" key="1">
    <citation type="journal article" date="2014" name="Front. Microbiol.">
        <title>High frequency of phylogenetically diverse reductive dehalogenase-homologous genes in deep subseafloor sedimentary metagenomes.</title>
        <authorList>
            <person name="Kawai M."/>
            <person name="Futagami T."/>
            <person name="Toyoda A."/>
            <person name="Takaki Y."/>
            <person name="Nishi S."/>
            <person name="Hori S."/>
            <person name="Arai W."/>
            <person name="Tsubouchi T."/>
            <person name="Morono Y."/>
            <person name="Uchiyama I."/>
            <person name="Ito T."/>
            <person name="Fujiyama A."/>
            <person name="Inagaki F."/>
            <person name="Takami H."/>
        </authorList>
    </citation>
    <scope>NUCLEOTIDE SEQUENCE</scope>
    <source>
        <strain evidence="3">Expedition CK06-06</strain>
    </source>
</reference>
<comment type="caution">
    <text evidence="3">The sequence shown here is derived from an EMBL/GenBank/DDBJ whole genome shotgun (WGS) entry which is preliminary data.</text>
</comment>
<accession>X1HNX4</accession>
<organism evidence="3">
    <name type="scientific">marine sediment metagenome</name>
    <dbReference type="NCBI Taxonomy" id="412755"/>
    <lineage>
        <taxon>unclassified sequences</taxon>
        <taxon>metagenomes</taxon>
        <taxon>ecological metagenomes</taxon>
    </lineage>
</organism>
<evidence type="ECO:0000259" key="2">
    <source>
        <dbReference type="Pfam" id="PF07282"/>
    </source>
</evidence>
<sequence length="56" mass="6016">KSQRTGNIFKCKACGFELNADLNGARNIRKNFTEGQAPQVGLSVNQPLSSAFVTTS</sequence>
<dbReference type="GO" id="GO:0003677">
    <property type="term" value="F:DNA binding"/>
    <property type="evidence" value="ECO:0007669"/>
    <property type="project" value="UniProtKB-KW"/>
</dbReference>
<name>X1HNX4_9ZZZZ</name>
<dbReference type="AlphaFoldDB" id="X1HNX4"/>
<dbReference type="Pfam" id="PF07282">
    <property type="entry name" value="Cas12f1-like_TNB"/>
    <property type="match status" value="1"/>
</dbReference>
<feature type="non-terminal residue" evidence="3">
    <location>
        <position position="1"/>
    </location>
</feature>
<proteinExistence type="predicted"/>
<dbReference type="InterPro" id="IPR010095">
    <property type="entry name" value="Cas12f1-like_TNB"/>
</dbReference>